<dbReference type="Pfam" id="PF16363">
    <property type="entry name" value="GDP_Man_Dehyd"/>
    <property type="match status" value="1"/>
</dbReference>
<protein>
    <submittedName>
        <fullName evidence="2">CDP-glucose 4,6-dehydratase</fullName>
    </submittedName>
</protein>
<dbReference type="InterPro" id="IPR013445">
    <property type="entry name" value="CDP_4_6_deHydtase"/>
</dbReference>
<keyword evidence="3" id="KW-1185">Reference proteome</keyword>
<dbReference type="PANTHER" id="PTHR43000">
    <property type="entry name" value="DTDP-D-GLUCOSE 4,6-DEHYDRATASE-RELATED"/>
    <property type="match status" value="1"/>
</dbReference>
<dbReference type="Gene3D" id="3.90.25.10">
    <property type="entry name" value="UDP-galactose 4-epimerase, domain 1"/>
    <property type="match status" value="1"/>
</dbReference>
<dbReference type="CDD" id="cd05252">
    <property type="entry name" value="CDP_GD_SDR_e"/>
    <property type="match status" value="1"/>
</dbReference>
<dbReference type="Gene3D" id="3.40.50.720">
    <property type="entry name" value="NAD(P)-binding Rossmann-like Domain"/>
    <property type="match status" value="1"/>
</dbReference>
<dbReference type="SUPFAM" id="SSF51735">
    <property type="entry name" value="NAD(P)-binding Rossmann-fold domains"/>
    <property type="match status" value="1"/>
</dbReference>
<dbReference type="InterPro" id="IPR036291">
    <property type="entry name" value="NAD(P)-bd_dom_sf"/>
</dbReference>
<proteinExistence type="predicted"/>
<name>A0A1H0BZZ3_9BACT</name>
<gene>
    <name evidence="2" type="ORF">SAMN04488516_102351</name>
</gene>
<reference evidence="2 3" key="1">
    <citation type="submission" date="2016-10" db="EMBL/GenBank/DDBJ databases">
        <authorList>
            <person name="de Groot N.N."/>
        </authorList>
    </citation>
    <scope>NUCLEOTIDE SEQUENCE [LARGE SCALE GENOMIC DNA]</scope>
    <source>
        <strain evidence="2 3">DSM 15269</strain>
    </source>
</reference>
<sequence>MGAKVIGYSLKPPTSPNHFELLNLDMVSVIGDIRDGDKLNAVFSKYQPEIVFHLAAQPLVRLSYKEPIETFETNVIGTLKVFEACKNTKSVRAIVNITSDKCYENKEWVWGYRENDPMGGYDPYSASKGCAELLTSSYRKSFFNVNEYGKSHNVLLASCRAGNVIGGGDWAKDRLMTDIMVAVSQGKKVVIRNPQATRPWQHVLEPLSGYLMLGQKLLEGKKEFAQAWNFGSGGQGSITVREVVENIKRYWDKIDYEINQDTDQPHEAGLLKLDCSKAYMLLKWRDVWDSNTTFQKTVNWYKSYYEKNEILTEEDLNSYIEDAREKGLEWAGRNAE</sequence>
<dbReference type="EMBL" id="FNIN01000002">
    <property type="protein sequence ID" value="SDN51116.1"/>
    <property type="molecule type" value="Genomic_DNA"/>
</dbReference>
<organism evidence="2 3">
    <name type="scientific">Desulfonauticus submarinus</name>
    <dbReference type="NCBI Taxonomy" id="206665"/>
    <lineage>
        <taxon>Bacteria</taxon>
        <taxon>Pseudomonadati</taxon>
        <taxon>Thermodesulfobacteriota</taxon>
        <taxon>Desulfovibrionia</taxon>
        <taxon>Desulfovibrionales</taxon>
        <taxon>Desulfonauticaceae</taxon>
        <taxon>Desulfonauticus</taxon>
    </lineage>
</organism>
<dbReference type="NCBIfam" id="TIGR02622">
    <property type="entry name" value="CDP_4_6_dhtase"/>
    <property type="match status" value="1"/>
</dbReference>
<evidence type="ECO:0000313" key="2">
    <source>
        <dbReference type="EMBL" id="SDN51116.1"/>
    </source>
</evidence>
<dbReference type="Proteomes" id="UP000199602">
    <property type="component" value="Unassembled WGS sequence"/>
</dbReference>
<evidence type="ECO:0000313" key="3">
    <source>
        <dbReference type="Proteomes" id="UP000199602"/>
    </source>
</evidence>
<accession>A0A1H0BZZ3</accession>
<dbReference type="AlphaFoldDB" id="A0A1H0BZZ3"/>
<dbReference type="InterPro" id="IPR016040">
    <property type="entry name" value="NAD(P)-bd_dom"/>
</dbReference>
<feature type="domain" description="NAD(P)-binding" evidence="1">
    <location>
        <begin position="26"/>
        <end position="291"/>
    </location>
</feature>
<evidence type="ECO:0000259" key="1">
    <source>
        <dbReference type="Pfam" id="PF16363"/>
    </source>
</evidence>
<dbReference type="STRING" id="206665.SAMN04488516_102351"/>